<dbReference type="RefSeq" id="WP_075525757.1">
    <property type="nucleotide sequence ID" value="NZ_BNDT01000003.1"/>
</dbReference>
<proteinExistence type="predicted"/>
<name>A0AA45QQT3_9LACT</name>
<accession>A0AA45QQT3</accession>
<dbReference type="Proteomes" id="UP000663608">
    <property type="component" value="Chromosome"/>
</dbReference>
<feature type="transmembrane region" description="Helical" evidence="1">
    <location>
        <begin position="35"/>
        <end position="57"/>
    </location>
</feature>
<keyword evidence="3" id="KW-1185">Reference proteome</keyword>
<gene>
    <name evidence="2" type="ORF">JW886_06455</name>
</gene>
<keyword evidence="1" id="KW-0812">Transmembrane</keyword>
<organism evidence="2 3">
    <name type="scientific">Lactococcus taiwanensis</name>
    <dbReference type="NCBI Taxonomy" id="1151742"/>
    <lineage>
        <taxon>Bacteria</taxon>
        <taxon>Bacillati</taxon>
        <taxon>Bacillota</taxon>
        <taxon>Bacilli</taxon>
        <taxon>Lactobacillales</taxon>
        <taxon>Streptococcaceae</taxon>
        <taxon>Lactococcus</taxon>
    </lineage>
</organism>
<evidence type="ECO:0000313" key="3">
    <source>
        <dbReference type="Proteomes" id="UP000663608"/>
    </source>
</evidence>
<dbReference type="AlphaFoldDB" id="A0AA45QQT3"/>
<keyword evidence="1" id="KW-0472">Membrane</keyword>
<dbReference type="KEGG" id="lti:JW886_06455"/>
<dbReference type="EMBL" id="CP070872">
    <property type="protein sequence ID" value="QSE76107.1"/>
    <property type="molecule type" value="Genomic_DNA"/>
</dbReference>
<evidence type="ECO:0000256" key="1">
    <source>
        <dbReference type="SAM" id="Phobius"/>
    </source>
</evidence>
<feature type="transmembrane region" description="Helical" evidence="1">
    <location>
        <begin position="12"/>
        <end position="29"/>
    </location>
</feature>
<evidence type="ECO:0000313" key="2">
    <source>
        <dbReference type="EMBL" id="QSE76107.1"/>
    </source>
</evidence>
<keyword evidence="1" id="KW-1133">Transmembrane helix</keyword>
<reference evidence="2 3" key="1">
    <citation type="submission" date="2021-02" db="EMBL/GenBank/DDBJ databases">
        <title>Complete genome sequence of Lactococcus lactis strain K_LL004.</title>
        <authorList>
            <person name="Kim H.B."/>
        </authorList>
    </citation>
    <scope>NUCLEOTIDE SEQUENCE [LARGE SCALE GENOMIC DNA]</scope>
    <source>
        <strain evidence="2 3">K_LL004</strain>
    </source>
</reference>
<protein>
    <submittedName>
        <fullName evidence="2">Uncharacterized protein</fullName>
    </submittedName>
</protein>
<sequence length="62" mass="6770">MREKVVVSKTWLVLATLSTGLYFYGKLNYDESFTFIGAVGIVGALTCGLTGLIIKALRNVTR</sequence>